<keyword evidence="2" id="KW-0863">Zinc-finger</keyword>
<dbReference type="EMBL" id="ADAS02006127">
    <property type="protein sequence ID" value="OAV85188.1"/>
    <property type="molecule type" value="Genomic_DNA"/>
</dbReference>
<organism evidence="6">
    <name type="scientific">Puccinia triticina (isolate 1-1 / race 1 (BBBD))</name>
    <name type="common">Brown leaf rust fungus</name>
    <dbReference type="NCBI Taxonomy" id="630390"/>
    <lineage>
        <taxon>Eukaryota</taxon>
        <taxon>Fungi</taxon>
        <taxon>Dikarya</taxon>
        <taxon>Basidiomycota</taxon>
        <taxon>Pucciniomycotina</taxon>
        <taxon>Pucciniomycetes</taxon>
        <taxon>Pucciniales</taxon>
        <taxon>Pucciniaceae</taxon>
        <taxon>Puccinia</taxon>
    </lineage>
</organism>
<keyword evidence="1" id="KW-0479">Metal-binding</keyword>
<keyword evidence="8" id="KW-1185">Reference proteome</keyword>
<dbReference type="Pfam" id="PF01485">
    <property type="entry name" value="IBR"/>
    <property type="match status" value="1"/>
</dbReference>
<reference evidence="7" key="4">
    <citation type="submission" date="2025-05" db="UniProtKB">
        <authorList>
            <consortium name="EnsemblFungi"/>
        </authorList>
    </citation>
    <scope>IDENTIFICATION</scope>
    <source>
        <strain evidence="7">isolate 1-1 / race 1 (BBBD)</strain>
    </source>
</reference>
<evidence type="ECO:0000313" key="8">
    <source>
        <dbReference type="Proteomes" id="UP000005240"/>
    </source>
</evidence>
<evidence type="ECO:0000256" key="1">
    <source>
        <dbReference type="ARBA" id="ARBA00022723"/>
    </source>
</evidence>
<reference evidence="7 8" key="3">
    <citation type="journal article" date="2017" name="G3 (Bethesda)">
        <title>Comparative analysis highlights variable genome content of wheat rusts and divergence of the mating loci.</title>
        <authorList>
            <person name="Cuomo C.A."/>
            <person name="Bakkeren G."/>
            <person name="Khalil H.B."/>
            <person name="Panwar V."/>
            <person name="Joly D."/>
            <person name="Linning R."/>
            <person name="Sakthikumar S."/>
            <person name="Song X."/>
            <person name="Adiconis X."/>
            <person name="Fan L."/>
            <person name="Goldberg J.M."/>
            <person name="Levin J.Z."/>
            <person name="Young S."/>
            <person name="Zeng Q."/>
            <person name="Anikster Y."/>
            <person name="Bruce M."/>
            <person name="Wang M."/>
            <person name="Yin C."/>
            <person name="McCallum B."/>
            <person name="Szabo L.J."/>
            <person name="Hulbert S."/>
            <person name="Chen X."/>
            <person name="Fellers J.P."/>
        </authorList>
    </citation>
    <scope>NUCLEOTIDE SEQUENCE</scope>
    <source>
        <strain evidence="7">isolate 1-1 / race 1 (BBBD)</strain>
        <strain evidence="8">Isolate 1-1 / race 1 (BBBD)</strain>
    </source>
</reference>
<sequence>MAGFQTLLNHTFVNNNPALKFCPAPSCVYTIECHVSKKSLDTVVPRVTCLCGQ</sequence>
<dbReference type="Proteomes" id="UP000005240">
    <property type="component" value="Unassembled WGS sequence"/>
</dbReference>
<name>A0A180FY26_PUCT1</name>
<evidence type="ECO:0000256" key="2">
    <source>
        <dbReference type="ARBA" id="ARBA00022771"/>
    </source>
</evidence>
<evidence type="ECO:0000259" key="5">
    <source>
        <dbReference type="Pfam" id="PF01485"/>
    </source>
</evidence>
<evidence type="ECO:0000313" key="6">
    <source>
        <dbReference type="EMBL" id="OAV85188.1"/>
    </source>
</evidence>
<reference evidence="6" key="1">
    <citation type="submission" date="2009-11" db="EMBL/GenBank/DDBJ databases">
        <authorList>
            <consortium name="The Broad Institute Genome Sequencing Platform"/>
            <person name="Ward D."/>
            <person name="Feldgarden M."/>
            <person name="Earl A."/>
            <person name="Young S.K."/>
            <person name="Zeng Q."/>
            <person name="Koehrsen M."/>
            <person name="Alvarado L."/>
            <person name="Berlin A."/>
            <person name="Bochicchio J."/>
            <person name="Borenstein D."/>
            <person name="Chapman S.B."/>
            <person name="Chen Z."/>
            <person name="Engels R."/>
            <person name="Freedman E."/>
            <person name="Gellesch M."/>
            <person name="Goldberg J."/>
            <person name="Griggs A."/>
            <person name="Gujja S."/>
            <person name="Heilman E."/>
            <person name="Heiman D."/>
            <person name="Hepburn T."/>
            <person name="Howarth C."/>
            <person name="Jen D."/>
            <person name="Larson L."/>
            <person name="Lewis B."/>
            <person name="Mehta T."/>
            <person name="Park D."/>
            <person name="Pearson M."/>
            <person name="Roberts A."/>
            <person name="Saif S."/>
            <person name="Shea T."/>
            <person name="Shenoy N."/>
            <person name="Sisk P."/>
            <person name="Stolte C."/>
            <person name="Sykes S."/>
            <person name="Thomson T."/>
            <person name="Walk T."/>
            <person name="White J."/>
            <person name="Yandava C."/>
            <person name="Izard J."/>
            <person name="Baranova O.V."/>
            <person name="Blanton J.M."/>
            <person name="Tanner A.C."/>
            <person name="Dewhirst F.E."/>
            <person name="Haas B."/>
            <person name="Nusbaum C."/>
            <person name="Birren B."/>
        </authorList>
    </citation>
    <scope>NUCLEOTIDE SEQUENCE [LARGE SCALE GENOMIC DNA]</scope>
    <source>
        <strain evidence="6">1-1 BBBD Race 1</strain>
    </source>
</reference>
<accession>A0A180FY26</accession>
<dbReference type="AlphaFoldDB" id="A0A180FY26"/>
<proteinExistence type="predicted"/>
<evidence type="ECO:0000256" key="3">
    <source>
        <dbReference type="ARBA" id="ARBA00022786"/>
    </source>
</evidence>
<dbReference type="OrthoDB" id="10009520at2759"/>
<feature type="domain" description="IBR" evidence="5">
    <location>
        <begin position="4"/>
        <end position="53"/>
    </location>
</feature>
<dbReference type="GO" id="GO:0008270">
    <property type="term" value="F:zinc ion binding"/>
    <property type="evidence" value="ECO:0007669"/>
    <property type="project" value="UniProtKB-KW"/>
</dbReference>
<protein>
    <recommendedName>
        <fullName evidence="5">IBR domain-containing protein</fullName>
    </recommendedName>
</protein>
<dbReference type="EnsemblFungi" id="PTTG_30715-t43_1">
    <property type="protein sequence ID" value="PTTG_30715-t43_1-p1"/>
    <property type="gene ID" value="PTTG_30715"/>
</dbReference>
<keyword evidence="4" id="KW-0862">Zinc</keyword>
<evidence type="ECO:0000313" key="7">
    <source>
        <dbReference type="EnsemblFungi" id="PTTG_30715-t43_1-p1"/>
    </source>
</evidence>
<dbReference type="STRING" id="630390.A0A180FY26"/>
<evidence type="ECO:0000256" key="4">
    <source>
        <dbReference type="ARBA" id="ARBA00022833"/>
    </source>
</evidence>
<reference evidence="6" key="2">
    <citation type="submission" date="2016-05" db="EMBL/GenBank/DDBJ databases">
        <title>Comparative analysis highlights variable genome content of wheat rusts and divergence of the mating loci.</title>
        <authorList>
            <person name="Cuomo C.A."/>
            <person name="Bakkeren G."/>
            <person name="Szabo L."/>
            <person name="Khalil H."/>
            <person name="Joly D."/>
            <person name="Goldberg J."/>
            <person name="Young S."/>
            <person name="Zeng Q."/>
            <person name="Fellers J."/>
        </authorList>
    </citation>
    <scope>NUCLEOTIDE SEQUENCE [LARGE SCALE GENOMIC DNA]</scope>
    <source>
        <strain evidence="6">1-1 BBBD Race 1</strain>
    </source>
</reference>
<keyword evidence="3" id="KW-0833">Ubl conjugation pathway</keyword>
<dbReference type="VEuPathDB" id="FungiDB:PTTG_30715"/>
<dbReference type="InterPro" id="IPR002867">
    <property type="entry name" value="IBR_dom"/>
</dbReference>
<gene>
    <name evidence="6" type="ORF">PTTG_30715</name>
</gene>
<feature type="non-terminal residue" evidence="6">
    <location>
        <position position="53"/>
    </location>
</feature>